<evidence type="ECO:0000259" key="2">
    <source>
        <dbReference type="Pfam" id="PF20695"/>
    </source>
</evidence>
<dbReference type="PANTHER" id="PTHR30108:SF17">
    <property type="entry name" value="FERULIC ACID DECARBOXYLASE 1"/>
    <property type="match status" value="1"/>
</dbReference>
<dbReference type="GO" id="GO:0033494">
    <property type="term" value="P:ferulate metabolic process"/>
    <property type="evidence" value="ECO:0007669"/>
    <property type="project" value="TreeGrafter"/>
</dbReference>
<proteinExistence type="predicted"/>
<accession>A0A1T4SU49</accession>
<sequence length="535" mass="59387">MPQQSMPDFIAELERIGQLVRITGEKRADELPSIMDAVHDKAVLVEKIKDHDFPLLAGAYSNRQQYAHATGCDPRAVSARLGELAGRRIPPVVVDTAPCKDVVLKGSDVDLTRFPLFLHHPHDGHAYIQDVNVVSRHPDTGLINWGMYRLMYRSRNETNVDMRNDSHNSRVNARRYQELGRDMPAAMVVGGPTLDKIACMFSFPGVDDWDVLGGFYGAPAKVVKCETSDLTVPANAEIVLEGRIITTEGWVYDEGPYGEFTGTYGGGLPRNCRFVVDCITHRKGAVFQHATIGGLKPGLTDMMIFNLAVEGDIHTALRNAGIQVLDVFMPPGGCTNIAYARIRTRGGGDAKQALAIMLSCSRQWFPKLAYVFDEDVDIFDDDRVKWAMAWRYDPSKDTLIIPELNVLPLDPLGRTDKPPVFMSKVGFDCTIPVVGNYDLDSFMACTITEPLGDAPAVGAPLSEEELTKRMAAFIQAAPRTWLDILKEFRGQPNPLLYRAFGNVRPKLGRIADRRPEYPYTFADSCFVYEKGKGAQ</sequence>
<evidence type="ECO:0000313" key="5">
    <source>
        <dbReference type="Proteomes" id="UP000190092"/>
    </source>
</evidence>
<dbReference type="InterPro" id="IPR049381">
    <property type="entry name" value="UbiD-like_C"/>
</dbReference>
<name>A0A1T4SU49_9HYPH</name>
<dbReference type="InterPro" id="IPR049383">
    <property type="entry name" value="UbiD-like_N"/>
</dbReference>
<keyword evidence="5" id="KW-1185">Reference proteome</keyword>
<evidence type="ECO:0000259" key="3">
    <source>
        <dbReference type="Pfam" id="PF20696"/>
    </source>
</evidence>
<dbReference type="SUPFAM" id="SSF50475">
    <property type="entry name" value="FMN-binding split barrel"/>
    <property type="match status" value="1"/>
</dbReference>
<feature type="domain" description="3-octaprenyl-4-hydroxybenzoate carboxy-lyase-like N-terminal" evidence="2">
    <location>
        <begin position="10"/>
        <end position="83"/>
    </location>
</feature>
<dbReference type="Pfam" id="PF20695">
    <property type="entry name" value="UbiD_N"/>
    <property type="match status" value="1"/>
</dbReference>
<feature type="domain" description="3-octaprenyl-4-hydroxybenzoate carboxy-lyase-like C-terminal" evidence="3">
    <location>
        <begin position="306"/>
        <end position="429"/>
    </location>
</feature>
<dbReference type="Pfam" id="PF20696">
    <property type="entry name" value="UbiD_C"/>
    <property type="match status" value="1"/>
</dbReference>
<dbReference type="EMBL" id="FUWJ01000010">
    <property type="protein sequence ID" value="SKA31686.1"/>
    <property type="molecule type" value="Genomic_DNA"/>
</dbReference>
<dbReference type="InterPro" id="IPR048304">
    <property type="entry name" value="UbiD_Rift_dom"/>
</dbReference>
<dbReference type="OrthoDB" id="9809841at2"/>
<dbReference type="Pfam" id="PF01977">
    <property type="entry name" value="UbiD"/>
    <property type="match status" value="1"/>
</dbReference>
<dbReference type="InterPro" id="IPR002830">
    <property type="entry name" value="UbiD"/>
</dbReference>
<evidence type="ECO:0000259" key="1">
    <source>
        <dbReference type="Pfam" id="PF01977"/>
    </source>
</evidence>
<protein>
    <submittedName>
        <fullName evidence="4">4-hydroxy-3-polyprenylbenzoate decarboxylase</fullName>
    </submittedName>
</protein>
<dbReference type="PANTHER" id="PTHR30108">
    <property type="entry name" value="3-OCTAPRENYL-4-HYDROXYBENZOATE CARBOXY-LYASE-RELATED"/>
    <property type="match status" value="1"/>
</dbReference>
<dbReference type="SUPFAM" id="SSF143968">
    <property type="entry name" value="UbiD C-terminal domain-like"/>
    <property type="match status" value="1"/>
</dbReference>
<dbReference type="GO" id="GO:0016831">
    <property type="term" value="F:carboxy-lyase activity"/>
    <property type="evidence" value="ECO:0007669"/>
    <property type="project" value="InterPro"/>
</dbReference>
<dbReference type="Gene3D" id="3.40.1670.10">
    <property type="entry name" value="UbiD C-terminal domain-like"/>
    <property type="match status" value="1"/>
</dbReference>
<dbReference type="NCBIfam" id="TIGR00148">
    <property type="entry name" value="UbiD family decarboxylase"/>
    <property type="match status" value="1"/>
</dbReference>
<reference evidence="5" key="1">
    <citation type="submission" date="2017-02" db="EMBL/GenBank/DDBJ databases">
        <authorList>
            <person name="Varghese N."/>
            <person name="Submissions S."/>
        </authorList>
    </citation>
    <scope>NUCLEOTIDE SEQUENCE [LARGE SCALE GENOMIC DNA]</scope>
    <source>
        <strain evidence="5">ATCC 27094</strain>
    </source>
</reference>
<dbReference type="RefSeq" id="WP_085936848.1">
    <property type="nucleotide sequence ID" value="NZ_FUWJ01000010.1"/>
</dbReference>
<dbReference type="STRING" id="225324.SAMN02745126_05098"/>
<dbReference type="GO" id="GO:0046281">
    <property type="term" value="P:cinnamic acid catabolic process"/>
    <property type="evidence" value="ECO:0007669"/>
    <property type="project" value="TreeGrafter"/>
</dbReference>
<dbReference type="AlphaFoldDB" id="A0A1T4SU49"/>
<gene>
    <name evidence="4" type="ORF">SAMN02745126_05098</name>
</gene>
<evidence type="ECO:0000313" key="4">
    <source>
        <dbReference type="EMBL" id="SKA31686.1"/>
    </source>
</evidence>
<dbReference type="Proteomes" id="UP000190092">
    <property type="component" value="Unassembled WGS sequence"/>
</dbReference>
<organism evidence="4 5">
    <name type="scientific">Enhydrobacter aerosaccus</name>
    <dbReference type="NCBI Taxonomy" id="225324"/>
    <lineage>
        <taxon>Bacteria</taxon>
        <taxon>Pseudomonadati</taxon>
        <taxon>Pseudomonadota</taxon>
        <taxon>Alphaproteobacteria</taxon>
        <taxon>Hyphomicrobiales</taxon>
        <taxon>Enhydrobacter</taxon>
    </lineage>
</organism>
<dbReference type="GO" id="GO:0005737">
    <property type="term" value="C:cytoplasm"/>
    <property type="evidence" value="ECO:0007669"/>
    <property type="project" value="TreeGrafter"/>
</dbReference>
<feature type="domain" description="3-octaprenyl-4-hydroxybenzoate carboxy-lyase-like Rift-related" evidence="1">
    <location>
        <begin position="95"/>
        <end position="294"/>
    </location>
</feature>